<dbReference type="PROSITE" id="PS00101">
    <property type="entry name" value="HEXAPEP_TRANSFERASES"/>
    <property type="match status" value="1"/>
</dbReference>
<comment type="similarity">
    <text evidence="1">Belongs to the transferase hexapeptide repeat family.</text>
</comment>
<dbReference type="InterPro" id="IPR001451">
    <property type="entry name" value="Hexapep"/>
</dbReference>
<dbReference type="PANTHER" id="PTHR23416">
    <property type="entry name" value="SIALIC ACID SYNTHASE-RELATED"/>
    <property type="match status" value="1"/>
</dbReference>
<dbReference type="AlphaFoldDB" id="A0A4Y9R7R7"/>
<proteinExistence type="inferred from homology"/>
<sequence length="189" mass="19906">MTLTELLALLDAGESVTGGSPGHAVMHETSQTALRIAGELNTGYHEPSEVREILGRLIGTPVDETVTLFPPFTADFGRNISLGKRVFINSGCRFQDQGGIAIGDDCLIGHNVVIATLQHDIHPGRRADLIPSAVVIERNVWLGANVTVLPGVTIGEDSVIGAGSVVTKNIPARTIAVGSPARVVRTIDE</sequence>
<evidence type="ECO:0000256" key="1">
    <source>
        <dbReference type="ARBA" id="ARBA00007274"/>
    </source>
</evidence>
<keyword evidence="2 4" id="KW-0808">Transferase</keyword>
<accession>A0A4Y9R7R7</accession>
<dbReference type="RefSeq" id="WP_135119094.1">
    <property type="nucleotide sequence ID" value="NZ_SPQZ01000001.1"/>
</dbReference>
<evidence type="ECO:0000313" key="5">
    <source>
        <dbReference type="Proteomes" id="UP000298127"/>
    </source>
</evidence>
<gene>
    <name evidence="4" type="ORF">E4M00_03575</name>
</gene>
<dbReference type="InterPro" id="IPR018357">
    <property type="entry name" value="Hexapep_transf_CS"/>
</dbReference>
<name>A0A4Y9R7R7_9MICO</name>
<dbReference type="GO" id="GO:0008374">
    <property type="term" value="F:O-acyltransferase activity"/>
    <property type="evidence" value="ECO:0007669"/>
    <property type="project" value="TreeGrafter"/>
</dbReference>
<dbReference type="Pfam" id="PF14602">
    <property type="entry name" value="Hexapep_2"/>
    <property type="match status" value="1"/>
</dbReference>
<organism evidence="4 5">
    <name type="scientific">Orlajensenia leifsoniae</name>
    <dbReference type="NCBI Taxonomy" id="2561933"/>
    <lineage>
        <taxon>Bacteria</taxon>
        <taxon>Bacillati</taxon>
        <taxon>Actinomycetota</taxon>
        <taxon>Actinomycetes</taxon>
        <taxon>Micrococcales</taxon>
        <taxon>Microbacteriaceae</taxon>
        <taxon>Orlajensenia</taxon>
    </lineage>
</organism>
<dbReference type="Pfam" id="PF00132">
    <property type="entry name" value="Hexapep"/>
    <property type="match status" value="1"/>
</dbReference>
<evidence type="ECO:0000256" key="3">
    <source>
        <dbReference type="ARBA" id="ARBA00022737"/>
    </source>
</evidence>
<dbReference type="Gene3D" id="2.160.10.10">
    <property type="entry name" value="Hexapeptide repeat proteins"/>
    <property type="match status" value="1"/>
</dbReference>
<evidence type="ECO:0000256" key="2">
    <source>
        <dbReference type="ARBA" id="ARBA00022679"/>
    </source>
</evidence>
<dbReference type="InterPro" id="IPR051159">
    <property type="entry name" value="Hexapeptide_acetyltransf"/>
</dbReference>
<keyword evidence="5" id="KW-1185">Reference proteome</keyword>
<dbReference type="CDD" id="cd03357">
    <property type="entry name" value="LbH_MAT_GAT"/>
    <property type="match status" value="1"/>
</dbReference>
<reference evidence="4 5" key="1">
    <citation type="journal article" date="2018" name="J. Microbiol.">
        <title>Leifsonia flava sp. nov., a novel actinobacterium isolated from the rhizosphere of Aquilegia viridiflora.</title>
        <authorList>
            <person name="Cai Y."/>
            <person name="Tao W.Z."/>
            <person name="Ma Y.J."/>
            <person name="Cheng J."/>
            <person name="Zhang M.Y."/>
            <person name="Zhang Y.X."/>
        </authorList>
    </citation>
    <scope>NUCLEOTIDE SEQUENCE [LARGE SCALE GENOMIC DNA]</scope>
    <source>
        <strain evidence="4 5">SYP-B2174</strain>
    </source>
</reference>
<dbReference type="EMBL" id="SPQZ01000001">
    <property type="protein sequence ID" value="TFW00268.1"/>
    <property type="molecule type" value="Genomic_DNA"/>
</dbReference>
<dbReference type="InterPro" id="IPR011004">
    <property type="entry name" value="Trimer_LpxA-like_sf"/>
</dbReference>
<protein>
    <submittedName>
        <fullName evidence="4">Sugar O-acetyltransferase</fullName>
    </submittedName>
</protein>
<comment type="caution">
    <text evidence="4">The sequence shown here is derived from an EMBL/GenBank/DDBJ whole genome shotgun (WGS) entry which is preliminary data.</text>
</comment>
<keyword evidence="3" id="KW-0677">Repeat</keyword>
<dbReference type="PANTHER" id="PTHR23416:SF23">
    <property type="entry name" value="ACETYLTRANSFERASE C18B11.09C-RELATED"/>
    <property type="match status" value="1"/>
</dbReference>
<dbReference type="Proteomes" id="UP000298127">
    <property type="component" value="Unassembled WGS sequence"/>
</dbReference>
<dbReference type="SUPFAM" id="SSF51161">
    <property type="entry name" value="Trimeric LpxA-like enzymes"/>
    <property type="match status" value="1"/>
</dbReference>
<evidence type="ECO:0000313" key="4">
    <source>
        <dbReference type="EMBL" id="TFW00268.1"/>
    </source>
</evidence>